<evidence type="ECO:0000256" key="7">
    <source>
        <dbReference type="ARBA" id="ARBA00022989"/>
    </source>
</evidence>
<evidence type="ECO:0000256" key="4">
    <source>
        <dbReference type="ARBA" id="ARBA00022475"/>
    </source>
</evidence>
<dbReference type="PRINTS" id="PR00175">
    <property type="entry name" value="NAALASMPORT"/>
</dbReference>
<protein>
    <submittedName>
        <fullName evidence="10">Alanine:cation symporter family protein</fullName>
    </submittedName>
</protein>
<evidence type="ECO:0000256" key="6">
    <source>
        <dbReference type="ARBA" id="ARBA00022847"/>
    </source>
</evidence>
<name>A0AAW5KAT8_9FIRM</name>
<keyword evidence="3 9" id="KW-0813">Transport</keyword>
<evidence type="ECO:0000313" key="11">
    <source>
        <dbReference type="Proteomes" id="UP001205063"/>
    </source>
</evidence>
<dbReference type="Pfam" id="PF01235">
    <property type="entry name" value="Na_Ala_symp"/>
    <property type="match status" value="1"/>
</dbReference>
<dbReference type="NCBIfam" id="TIGR00835">
    <property type="entry name" value="agcS"/>
    <property type="match status" value="1"/>
</dbReference>
<keyword evidence="8 9" id="KW-0472">Membrane</keyword>
<feature type="transmembrane region" description="Helical" evidence="9">
    <location>
        <begin position="423"/>
        <end position="445"/>
    </location>
</feature>
<evidence type="ECO:0000256" key="2">
    <source>
        <dbReference type="ARBA" id="ARBA00009261"/>
    </source>
</evidence>
<keyword evidence="5 9" id="KW-0812">Transmembrane</keyword>
<dbReference type="PANTHER" id="PTHR30330:SF1">
    <property type="entry name" value="AMINO-ACID CARRIER PROTEIN ALST"/>
    <property type="match status" value="1"/>
</dbReference>
<dbReference type="GO" id="GO:0005886">
    <property type="term" value="C:plasma membrane"/>
    <property type="evidence" value="ECO:0007669"/>
    <property type="project" value="UniProtKB-SubCell"/>
</dbReference>
<dbReference type="EMBL" id="JANGAB010000001">
    <property type="protein sequence ID" value="MCQ4948475.1"/>
    <property type="molecule type" value="Genomic_DNA"/>
</dbReference>
<keyword evidence="7 9" id="KW-1133">Transmembrane helix</keyword>
<feature type="transmembrane region" description="Helical" evidence="9">
    <location>
        <begin position="105"/>
        <end position="128"/>
    </location>
</feature>
<accession>A0AAW5KAT8</accession>
<dbReference type="AlphaFoldDB" id="A0AAW5KAT8"/>
<evidence type="ECO:0000256" key="9">
    <source>
        <dbReference type="RuleBase" id="RU363064"/>
    </source>
</evidence>
<feature type="transmembrane region" description="Helical" evidence="9">
    <location>
        <begin position="222"/>
        <end position="243"/>
    </location>
</feature>
<dbReference type="PROSITE" id="PS00873">
    <property type="entry name" value="NA_ALANINE_SYMP"/>
    <property type="match status" value="1"/>
</dbReference>
<feature type="transmembrane region" description="Helical" evidence="9">
    <location>
        <begin position="310"/>
        <end position="333"/>
    </location>
</feature>
<sequence>MSALFAFFDAVSQAFRSFLGAANDFLYSFILIFLLVIAGLYFTVRTRFAQFRLLPDAIRSMTERREKGTVSSFQALMISTASRVGTGNIAGVATAIALGGAGAVFWMWVMALVGAASAFAESTLAQIYKVRRDGEYRGGPAYYIQKALGKRWLGVLFAVLLIACFAFGFNGLQSYTITSAFAPYFGASLAPYAPAIIGLVLAAGTALVIFGGTQRIGFITSFIVPVMAIIYMALGFVIIGLNIQKLPQVLSLILSQAFDLRAIAGGFAGSAIVIGIKRGLFSNEAGMGSAPNAAATAQVSHPVKQGTVQVLSVFIDTLLICTTTAFILLFSGVQGSESLNALPFVQAAVGSQVGQWGVGFIAFSVLAFAFSSIVGNYCYAEGNLLFIRDNKALLTAFRWVAVAAVFFGAQADFATVWDLADVLMGLMAIVNIVSLFALSKTVSLAERDYTRQKREGKGKDPVFRPAQIGITGADCWEDGTQQ</sequence>
<dbReference type="RefSeq" id="WP_256135328.1">
    <property type="nucleotide sequence ID" value="NZ_JANGAB010000001.1"/>
</dbReference>
<feature type="transmembrane region" description="Helical" evidence="9">
    <location>
        <begin position="152"/>
        <end position="172"/>
    </location>
</feature>
<evidence type="ECO:0000256" key="3">
    <source>
        <dbReference type="ARBA" id="ARBA00022448"/>
    </source>
</evidence>
<feature type="transmembrane region" description="Helical" evidence="9">
    <location>
        <begin position="249"/>
        <end position="274"/>
    </location>
</feature>
<dbReference type="Proteomes" id="UP001205063">
    <property type="component" value="Unassembled WGS sequence"/>
</dbReference>
<comment type="similarity">
    <text evidence="2 9">Belongs to the alanine or glycine:cation symporter (AGCS) (TC 2.A.25) family.</text>
</comment>
<dbReference type="GO" id="GO:0005283">
    <property type="term" value="F:amino acid:sodium symporter activity"/>
    <property type="evidence" value="ECO:0007669"/>
    <property type="project" value="InterPro"/>
</dbReference>
<dbReference type="PANTHER" id="PTHR30330">
    <property type="entry name" value="AGSS FAMILY TRANSPORTER, SODIUM-ALANINE"/>
    <property type="match status" value="1"/>
</dbReference>
<feature type="transmembrane region" description="Helical" evidence="9">
    <location>
        <begin position="26"/>
        <end position="44"/>
    </location>
</feature>
<feature type="transmembrane region" description="Helical" evidence="9">
    <location>
        <begin position="392"/>
        <end position="411"/>
    </location>
</feature>
<feature type="transmembrane region" description="Helical" evidence="9">
    <location>
        <begin position="75"/>
        <end position="99"/>
    </location>
</feature>
<dbReference type="Gene3D" id="1.20.1740.10">
    <property type="entry name" value="Amino acid/polyamine transporter I"/>
    <property type="match status" value="1"/>
</dbReference>
<feature type="transmembrane region" description="Helical" evidence="9">
    <location>
        <begin position="353"/>
        <end position="380"/>
    </location>
</feature>
<organism evidence="10 11">
    <name type="scientific">Bittarella massiliensis</name>
    <name type="common">ex Durand et al. 2017</name>
    <dbReference type="NCBI Taxonomy" id="1720313"/>
    <lineage>
        <taxon>Bacteria</taxon>
        <taxon>Bacillati</taxon>
        <taxon>Bacillota</taxon>
        <taxon>Clostridia</taxon>
        <taxon>Eubacteriales</taxon>
        <taxon>Oscillospiraceae</taxon>
        <taxon>Bittarella (ex Durand et al. 2017)</taxon>
    </lineage>
</organism>
<evidence type="ECO:0000313" key="10">
    <source>
        <dbReference type="EMBL" id="MCQ4948475.1"/>
    </source>
</evidence>
<keyword evidence="4 9" id="KW-1003">Cell membrane</keyword>
<comment type="caution">
    <text evidence="10">The sequence shown here is derived from an EMBL/GenBank/DDBJ whole genome shotgun (WGS) entry which is preliminary data.</text>
</comment>
<evidence type="ECO:0000256" key="5">
    <source>
        <dbReference type="ARBA" id="ARBA00022692"/>
    </source>
</evidence>
<dbReference type="FunFam" id="1.20.1740.10:FF:000004">
    <property type="entry name" value="Sodium:alanine symporter family protein"/>
    <property type="match status" value="1"/>
</dbReference>
<evidence type="ECO:0000256" key="8">
    <source>
        <dbReference type="ARBA" id="ARBA00023136"/>
    </source>
</evidence>
<reference evidence="10" key="1">
    <citation type="submission" date="2022-06" db="EMBL/GenBank/DDBJ databases">
        <title>Isolation of gut microbiota from human fecal samples.</title>
        <authorList>
            <person name="Pamer E.G."/>
            <person name="Barat B."/>
            <person name="Waligurski E."/>
            <person name="Medina S."/>
            <person name="Paddock L."/>
            <person name="Mostad J."/>
        </authorList>
    </citation>
    <scope>NUCLEOTIDE SEQUENCE</scope>
    <source>
        <strain evidence="10">DFI.7.96</strain>
    </source>
</reference>
<comment type="subcellular location">
    <subcellularLocation>
        <location evidence="1 9">Cell membrane</location>
        <topology evidence="1 9">Multi-pass membrane protein</topology>
    </subcellularLocation>
</comment>
<gene>
    <name evidence="10" type="ORF">NE646_02165</name>
</gene>
<feature type="transmembrane region" description="Helical" evidence="9">
    <location>
        <begin position="192"/>
        <end position="210"/>
    </location>
</feature>
<keyword evidence="6 9" id="KW-0769">Symport</keyword>
<proteinExistence type="inferred from homology"/>
<evidence type="ECO:0000256" key="1">
    <source>
        <dbReference type="ARBA" id="ARBA00004651"/>
    </source>
</evidence>
<dbReference type="InterPro" id="IPR001463">
    <property type="entry name" value="Na/Ala_symport"/>
</dbReference>